<keyword evidence="9" id="KW-1185">Reference proteome</keyword>
<dbReference type="EMBL" id="JAKMXF010000022">
    <property type="protein sequence ID" value="KAI6660916.1"/>
    <property type="molecule type" value="Genomic_DNA"/>
</dbReference>
<evidence type="ECO:0000313" key="8">
    <source>
        <dbReference type="EMBL" id="KAI6660916.1"/>
    </source>
</evidence>
<dbReference type="GO" id="GO:0003723">
    <property type="term" value="F:RNA binding"/>
    <property type="evidence" value="ECO:0007669"/>
    <property type="project" value="UniProtKB-UniRule"/>
</dbReference>
<dbReference type="Proteomes" id="UP001165289">
    <property type="component" value="Unassembled WGS sequence"/>
</dbReference>
<proteinExistence type="predicted"/>
<evidence type="ECO:0000259" key="7">
    <source>
        <dbReference type="PROSITE" id="PS50102"/>
    </source>
</evidence>
<dbReference type="CDD" id="cd12249">
    <property type="entry name" value="RRM1_hnRNPR_like"/>
    <property type="match status" value="1"/>
</dbReference>
<dbReference type="InterPro" id="IPR035979">
    <property type="entry name" value="RBD_domain_sf"/>
</dbReference>
<keyword evidence="2" id="KW-0963">Cytoplasm</keyword>
<dbReference type="PROSITE" id="PS50102">
    <property type="entry name" value="RRM"/>
    <property type="match status" value="3"/>
</dbReference>
<name>A0AAV7KIG9_9METZ</name>
<feature type="domain" description="RRM" evidence="7">
    <location>
        <begin position="263"/>
        <end position="333"/>
    </location>
</feature>
<dbReference type="Pfam" id="PF00076">
    <property type="entry name" value="RRM_1"/>
    <property type="match status" value="3"/>
</dbReference>
<sequence>MDSKLSPDFIMNDSLSIDSLSNSSSSNSSKCSLLENEFAGLDINDGDHEPQLSDPGVLGEFFSFQTNGQKKFVIKSERWEGKNPRRGTEIFIGKIPRDCMEDELIPLFRSCGTIYEFRLMMDYSGTNRGFAFCIYTSISAARNAVAQINGYEIRPNHKMGVCRSVDNCRLFVGGIPKRLKKQEIYDEISMVSDDVIDIIVYPTLLDKNKNRGFAFIEYKNHRAAAMARRKLLTNQIELWGQKVAVDWAEPEPEIDEEVMSKVKIIYVRNLMLSTTEEGLADVFSEFGIVERVKKIRDYAFVHLQTHEQAQACIEGFIGRDIEGAHVEISFAKPVDRESYQKQKHARQQAAAIVSQQQQNPQPPSSPQYTPVVGYVSTPIQDGFTFTPITPVPPQGYCGRDSPFQKPNKPKYTPSTGLSSIFKHIRPNRRSRLNHFLSPSPNSYAPTPQLSMYAQGSPIPQDYSSEQPMPSPDIQEMYEHQASLDPAVYYRAHCNQSPTKVSQPMASNMQKFAVHPAFGLHPSNQPMLIPRHNFPQAMTPNAGMGHIPSPAYYTYSSAQGTAIHPGYLPQEICHM</sequence>
<evidence type="ECO:0000256" key="3">
    <source>
        <dbReference type="ARBA" id="ARBA00022737"/>
    </source>
</evidence>
<feature type="compositionally biased region" description="Polar residues" evidence="6">
    <location>
        <begin position="438"/>
        <end position="453"/>
    </location>
</feature>
<evidence type="ECO:0000256" key="2">
    <source>
        <dbReference type="ARBA" id="ARBA00022490"/>
    </source>
</evidence>
<dbReference type="SUPFAM" id="SSF54928">
    <property type="entry name" value="RNA-binding domain, RBD"/>
    <property type="match status" value="2"/>
</dbReference>
<dbReference type="InterPro" id="IPR006535">
    <property type="entry name" value="HnRNP_R/Q_splicing_fac"/>
</dbReference>
<evidence type="ECO:0000313" key="9">
    <source>
        <dbReference type="Proteomes" id="UP001165289"/>
    </source>
</evidence>
<keyword evidence="4 5" id="KW-0694">RNA-binding</keyword>
<dbReference type="SMART" id="SM00360">
    <property type="entry name" value="RRM"/>
    <property type="match status" value="3"/>
</dbReference>
<organism evidence="8 9">
    <name type="scientific">Oopsacas minuta</name>
    <dbReference type="NCBI Taxonomy" id="111878"/>
    <lineage>
        <taxon>Eukaryota</taxon>
        <taxon>Metazoa</taxon>
        <taxon>Porifera</taxon>
        <taxon>Hexactinellida</taxon>
        <taxon>Hexasterophora</taxon>
        <taxon>Lyssacinosida</taxon>
        <taxon>Leucopsacidae</taxon>
        <taxon>Oopsacas</taxon>
    </lineage>
</organism>
<comment type="subcellular location">
    <subcellularLocation>
        <location evidence="1">Cytoplasm</location>
    </subcellularLocation>
</comment>
<dbReference type="InterPro" id="IPR012677">
    <property type="entry name" value="Nucleotide-bd_a/b_plait_sf"/>
</dbReference>
<dbReference type="CDD" id="cd12251">
    <property type="entry name" value="RRM3_hnRNPR_like"/>
    <property type="match status" value="1"/>
</dbReference>
<protein>
    <recommendedName>
        <fullName evidence="7">RRM domain-containing protein</fullName>
    </recommendedName>
</protein>
<dbReference type="GO" id="GO:0005737">
    <property type="term" value="C:cytoplasm"/>
    <property type="evidence" value="ECO:0007669"/>
    <property type="project" value="UniProtKB-SubCell"/>
</dbReference>
<dbReference type="PANTHER" id="PTHR21245">
    <property type="entry name" value="HETEROGENEOUS NUCLEAR RIBONUCLEOPROTEIN"/>
    <property type="match status" value="1"/>
</dbReference>
<dbReference type="AlphaFoldDB" id="A0AAV7KIG9"/>
<feature type="domain" description="RRM" evidence="7">
    <location>
        <begin position="168"/>
        <end position="250"/>
    </location>
</feature>
<evidence type="ECO:0000256" key="5">
    <source>
        <dbReference type="PROSITE-ProRule" id="PRU00176"/>
    </source>
</evidence>
<dbReference type="NCBIfam" id="TIGR01648">
    <property type="entry name" value="hnRNP-R-Q"/>
    <property type="match status" value="1"/>
</dbReference>
<dbReference type="InterPro" id="IPR000504">
    <property type="entry name" value="RRM_dom"/>
</dbReference>
<comment type="caution">
    <text evidence="8">The sequence shown here is derived from an EMBL/GenBank/DDBJ whole genome shotgun (WGS) entry which is preliminary data.</text>
</comment>
<dbReference type="FunFam" id="3.30.70.330:FF:000022">
    <property type="entry name" value="APOBEC1 complementation factor isoform X1"/>
    <property type="match status" value="1"/>
</dbReference>
<dbReference type="CDD" id="cd12250">
    <property type="entry name" value="RRM2_hnRNPR_like"/>
    <property type="match status" value="1"/>
</dbReference>
<evidence type="ECO:0000256" key="6">
    <source>
        <dbReference type="SAM" id="MobiDB-lite"/>
    </source>
</evidence>
<dbReference type="FunFam" id="3.30.70.330:FF:000027">
    <property type="entry name" value="Heterogeneous nuclear ribonucleoprotein q isoform"/>
    <property type="match status" value="1"/>
</dbReference>
<feature type="region of interest" description="Disordered" evidence="6">
    <location>
        <begin position="438"/>
        <end position="467"/>
    </location>
</feature>
<feature type="domain" description="RRM" evidence="7">
    <location>
        <begin position="88"/>
        <end position="166"/>
    </location>
</feature>
<evidence type="ECO:0000256" key="1">
    <source>
        <dbReference type="ARBA" id="ARBA00004496"/>
    </source>
</evidence>
<reference evidence="8 9" key="1">
    <citation type="journal article" date="2023" name="BMC Biol.">
        <title>The compact genome of the sponge Oopsacas minuta (Hexactinellida) is lacking key metazoan core genes.</title>
        <authorList>
            <person name="Santini S."/>
            <person name="Schenkelaars Q."/>
            <person name="Jourda C."/>
            <person name="Duchesne M."/>
            <person name="Belahbib H."/>
            <person name="Rocher C."/>
            <person name="Selva M."/>
            <person name="Riesgo A."/>
            <person name="Vervoort M."/>
            <person name="Leys S.P."/>
            <person name="Kodjabachian L."/>
            <person name="Le Bivic A."/>
            <person name="Borchiellini C."/>
            <person name="Claverie J.M."/>
            <person name="Renard E."/>
        </authorList>
    </citation>
    <scope>NUCLEOTIDE SEQUENCE [LARGE SCALE GENOMIC DNA]</scope>
    <source>
        <strain evidence="8">SPO-2</strain>
    </source>
</reference>
<keyword evidence="3" id="KW-0677">Repeat</keyword>
<accession>A0AAV7KIG9</accession>
<dbReference type="Gene3D" id="3.30.70.330">
    <property type="match status" value="3"/>
</dbReference>
<gene>
    <name evidence="8" type="ORF">LOD99_13640</name>
</gene>
<evidence type="ECO:0000256" key="4">
    <source>
        <dbReference type="ARBA" id="ARBA00022884"/>
    </source>
</evidence>